<reference evidence="1" key="1">
    <citation type="submission" date="2022-07" db="EMBL/GenBank/DDBJ databases">
        <title>Genome Sequence of Phlebia brevispora.</title>
        <authorList>
            <person name="Buettner E."/>
        </authorList>
    </citation>
    <scope>NUCLEOTIDE SEQUENCE</scope>
    <source>
        <strain evidence="1">MPL23</strain>
    </source>
</reference>
<name>A0ACC1TBL2_9APHY</name>
<gene>
    <name evidence="1" type="ORF">NM688_g1335</name>
</gene>
<protein>
    <submittedName>
        <fullName evidence="1">Uncharacterized protein</fullName>
    </submittedName>
</protein>
<keyword evidence="2" id="KW-1185">Reference proteome</keyword>
<proteinExistence type="predicted"/>
<evidence type="ECO:0000313" key="2">
    <source>
        <dbReference type="Proteomes" id="UP001148662"/>
    </source>
</evidence>
<organism evidence="1 2">
    <name type="scientific">Phlebia brevispora</name>
    <dbReference type="NCBI Taxonomy" id="194682"/>
    <lineage>
        <taxon>Eukaryota</taxon>
        <taxon>Fungi</taxon>
        <taxon>Dikarya</taxon>
        <taxon>Basidiomycota</taxon>
        <taxon>Agaricomycotina</taxon>
        <taxon>Agaricomycetes</taxon>
        <taxon>Polyporales</taxon>
        <taxon>Meruliaceae</taxon>
        <taxon>Phlebia</taxon>
    </lineage>
</organism>
<accession>A0ACC1TBL2</accession>
<dbReference type="Proteomes" id="UP001148662">
    <property type="component" value="Unassembled WGS sequence"/>
</dbReference>
<dbReference type="EMBL" id="JANHOG010000139">
    <property type="protein sequence ID" value="KAJ3557690.1"/>
    <property type="molecule type" value="Genomic_DNA"/>
</dbReference>
<evidence type="ECO:0000313" key="1">
    <source>
        <dbReference type="EMBL" id="KAJ3557690.1"/>
    </source>
</evidence>
<sequence>MSAPDNEELIDYEDEHEVVTNGAAAPSAGNGAAAAAAPAADGEADKKNFSGIHSTGFRDFLLKPELLRAISDLGFEHPSEVQQECIPQAVLGMDVLCQAKSGHGKTAVFVLATLQQLEPVNGEVSVLVLCHTRELAYQIKNEYTRFAKYMPDVRVATFFGGTPVSKDTDTLRDKSKCPHIVVATPGRLNALVRDKALDASKVKHFVLDECDKMLEQLDMRRDVQEIFRATPHHKQVMMFSATLAKEIRVTCKKFMANPLEIFVDDETKLTLHGLQQHYVKLEEVGKNRKLNELLDTLEFNQVVIFVKSVARAIELDKLLVSCNFPSISIHSGLAQEERIARYTAFKAFEKRILVATDIFGRGIDVERVNIVINYDCPPDADSYLHRVGRAGRFGTKGLAITFVASESDQQVMAAIQSRFEVAVPELPDHIDPASYNFDVPAVCEKCEVSVRKPSIWKSVPTLHGSRALNFLVPLLLGHLGLSHFVVGLLSLRSVYTLSMRRKYAQPALPNLYFREGVLSVPGYTFDKAVQWEDTGSMTLLAEGMSLKDGSSVLAKIASAHTNASMCIEREAHMLQRMAANSESANVTLRMIDFFNIPKVNGDCVVLLLVHPGLNLLGRYFPPSKVNDLLLADVSRARPSTSHGDIYMMGVEEPDMIEDMEPMEIMDLASFLEFAIQATHCLEMLHRAALIHREVRANAFHLNSHSGLVRLVHFGNRAVSLEQFGVPSTFVLRADAFEEGKKMKVKEALCYLAPEQTGGMESTSEDNRTDLYSLGIMFWTLLVGRGILPFEGGPLELLHAIVQKRPMPVHEVRRDVPQVLALIIDKLLAKSPDARYQSAYGLKADLLQCQRRLLTSVTLATDQVSTELIPFFEIATQDRFMEFTIPSSLFGRERELEIIRNVIRHASTSYSRHLGTSGESVVVSSSASHGTGTATGTGDDTRSESASSKSESMLSPSGSVGVNTGGNAPSPLHLPHGATQNSTVPSWGNGGGGSPGVPAPAEPQNGSPRITAVSSSGHSASPPVTSSDGLRRVALGPTTRRARTHAVVVVGPPGAGKSSLILANQARWRSHGLWGQAKFLETEAAPFASLLSCLSSVLRQLIVFHTDLHRFVTSLRVRLGPQLQNVPLLYQSVPELKDILALFDIIIETPVESLETHELRARFESLVEGVFAVLAETRLFALFLDDLQDAPESSVDLIKALINSRSRILIFATVRSDKPEVIDVLKGMFSNRAATWINLEPLSFTAISTMVSRTLHRSKDEIAYNWEKNHWDYDIEAIEASLADKKTESDPNDISYLIAHLRELPEDARKYLIWASFFGSTFKVTEVALMMDWEDSSGSSSEDDTDSMWNFPKTVRGETALSTTRGSMRGLQIAIQEGWLVQRARDMCSFAHDRYRQAAQAEAQHLPEGAIPKMSFRIILMMLHEPAPDVYRIAEHAKRCLPLLREHQKRDELLDLSIDAGDSASARGAHELALQSYLNALSLLDENPWKTNSPRTMSLYLKLAELSTWKGAVHSCGPQVSHLQITGQYERSDAYIEECLSKTEDPETRAQIMRIRARNHFMRQNYNAALTDTITGLHLLGVDVNSAPTRREADTMFEQVKNEILAVGFDDILNIPRARDQRTDLAIALLNDAGANAYWSKGEGFADVIGLTTIRLALRSGMCPGTALGFFWALGAAAERRELYRFSADLGKLALHLADQYGTNHEKCRSLLLFSALVSGYDAVHIRTNIARLEEALKYGQSAGDRIYSSFASMHLIKCRLFICDHLSELIPAAEESLSDVTLWSQNGDLIMFAQAHLNCIRAYAGYTYATSPETIFDTDEFNESEFLKLAEAQSGNLTLAMNWYNSFKVAALFCLGFPDAAAELGFMVYETRNAHPNHRHTRYSLFFHSLAMIACVRRGDLLPDQYTRYMKQIEANQTYIRKWLSPSPVNNSTWVALVDAEMASLLNSPEAFKLYDVAVKLAVNNDWLLEEGLGLFLQGSHFIRCGVEGLGSELQRRGISRQAQWGARGIVNHLTSLIDERSQLPLKRHIFSSDVAVQTDSVLVSTSPPPEEDVYPRSKDSPTDDDVISKLTAADLASILKWSKEISRDINLSLALQRLTEIATEISGSQSTSVVIAREAGDYTVATSMLPPEPCQVHENPISVRAISDPLQRAVMQHALNTKNRIYLEDVASEPRFSSEARESPYRSIICLPIFSNRGQTFGAVYLASKYTFSPSTVTVLTLLCEQASIGISNALLFRSVQAGTRENLKMIAAQRDALEAARRSREDALKATKIKSNFLASMSHELRTPFSSFYGLLDILSGTELNSGQREIVTTAKQSCELLLKIIDSILDYSKLEASALKLEYTSFPVENLIADCMELLLPMAAKKLDLSFDIAADVPPWMTADYARIRQGDFKLSVSREQRNLTSRLVLMNLIGNAVKFTANGFVRVTCSVDRSTASSAGEVQLKFVIQDTGIGLSPSDVDLLFVPFQQADNSSTRRFGGTGLGLSISRQLVKLMGGAIGVQSELGVGSMFWFTIPVKICENEESKEALAEIERIKTQLMRPHPLRVLVVSKSPATISLLNTMLSSFFVSSVSSIEDAQEHLRNASTVHPLLDFVLLDDQSEYRADELARFLHSLPRDPLKDAKIIHLYTPTTDSLSGHNAFTSDTPGVVRMTKPPRKARLLQLLAIVKNPSEKPLVPLGGTQSEGEGALQHRTLFGNVLVAEDNPVAQKLLIKQLERYDLNVIATSNGEEAITEWESHDPGYFSVALFDHHMPICDGVEACKRVRVLENKRRAPILLPIVALSADCQESTKQLCLSAGMNAFFSKPLKKSDLMSLLAMFGPPPTKPPDENMATSPT</sequence>
<comment type="caution">
    <text evidence="1">The sequence shown here is derived from an EMBL/GenBank/DDBJ whole genome shotgun (WGS) entry which is preliminary data.</text>
</comment>